<accession>A0A9D3ZFQ1</accession>
<dbReference type="EMBL" id="JAIQCV010000013">
    <property type="protein sequence ID" value="KAH1032209.1"/>
    <property type="molecule type" value="Genomic_DNA"/>
</dbReference>
<keyword evidence="2" id="KW-1185">Reference proteome</keyword>
<gene>
    <name evidence="1" type="ORF">J1N35_044383</name>
</gene>
<evidence type="ECO:0000313" key="2">
    <source>
        <dbReference type="Proteomes" id="UP000828251"/>
    </source>
</evidence>
<dbReference type="AlphaFoldDB" id="A0A9D3ZFQ1"/>
<proteinExistence type="predicted"/>
<name>A0A9D3ZFQ1_9ROSI</name>
<sequence length="69" mass="7698">MVVEMTDSLSKAKKLKVMENEGKGLVQHGAAVLDLPLSHHCGAHKRDVFDEMKMLMTRQILSFMLALMG</sequence>
<dbReference type="Proteomes" id="UP000828251">
    <property type="component" value="Unassembled WGS sequence"/>
</dbReference>
<protein>
    <submittedName>
        <fullName evidence="1">Uncharacterized protein</fullName>
    </submittedName>
</protein>
<comment type="caution">
    <text evidence="1">The sequence shown here is derived from an EMBL/GenBank/DDBJ whole genome shotgun (WGS) entry which is preliminary data.</text>
</comment>
<evidence type="ECO:0000313" key="1">
    <source>
        <dbReference type="EMBL" id="KAH1032209.1"/>
    </source>
</evidence>
<organism evidence="1 2">
    <name type="scientific">Gossypium stocksii</name>
    <dbReference type="NCBI Taxonomy" id="47602"/>
    <lineage>
        <taxon>Eukaryota</taxon>
        <taxon>Viridiplantae</taxon>
        <taxon>Streptophyta</taxon>
        <taxon>Embryophyta</taxon>
        <taxon>Tracheophyta</taxon>
        <taxon>Spermatophyta</taxon>
        <taxon>Magnoliopsida</taxon>
        <taxon>eudicotyledons</taxon>
        <taxon>Gunneridae</taxon>
        <taxon>Pentapetalae</taxon>
        <taxon>rosids</taxon>
        <taxon>malvids</taxon>
        <taxon>Malvales</taxon>
        <taxon>Malvaceae</taxon>
        <taxon>Malvoideae</taxon>
        <taxon>Gossypium</taxon>
    </lineage>
</organism>
<reference evidence="1 2" key="1">
    <citation type="journal article" date="2021" name="Plant Biotechnol. J.">
        <title>Multi-omics assisted identification of the key and species-specific regulatory components of drought-tolerant mechanisms in Gossypium stocksii.</title>
        <authorList>
            <person name="Yu D."/>
            <person name="Ke L."/>
            <person name="Zhang D."/>
            <person name="Wu Y."/>
            <person name="Sun Y."/>
            <person name="Mei J."/>
            <person name="Sun J."/>
            <person name="Sun Y."/>
        </authorList>
    </citation>
    <scope>NUCLEOTIDE SEQUENCE [LARGE SCALE GENOMIC DNA]</scope>
    <source>
        <strain evidence="2">cv. E1</strain>
        <tissue evidence="1">Leaf</tissue>
    </source>
</reference>